<keyword evidence="2" id="KW-1185">Reference proteome</keyword>
<sequence length="128" mass="14411">MAVASIYRSAHLLNAALLLSIVALTAPCASALTFYVPREKSPDQSFANMELEKAVKEMLTKMDDTEVDNIKNYCEISSEKVPIPSTQRSLIVMCQVLGYKPLIVQAKPKRSISQYLQRSSNWLRPSRY</sequence>
<dbReference type="Proteomes" id="UP000005239">
    <property type="component" value="Unassembled WGS sequence"/>
</dbReference>
<evidence type="ECO:0000313" key="1">
    <source>
        <dbReference type="EnsemblMetazoa" id="PPA13828.1"/>
    </source>
</evidence>
<gene>
    <name evidence="1" type="primary">WBGene00103382</name>
</gene>
<organism evidence="1 2">
    <name type="scientific">Pristionchus pacificus</name>
    <name type="common">Parasitic nematode worm</name>
    <dbReference type="NCBI Taxonomy" id="54126"/>
    <lineage>
        <taxon>Eukaryota</taxon>
        <taxon>Metazoa</taxon>
        <taxon>Ecdysozoa</taxon>
        <taxon>Nematoda</taxon>
        <taxon>Chromadorea</taxon>
        <taxon>Rhabditida</taxon>
        <taxon>Rhabditina</taxon>
        <taxon>Diplogasteromorpha</taxon>
        <taxon>Diplogasteroidea</taxon>
        <taxon>Neodiplogasteridae</taxon>
        <taxon>Pristionchus</taxon>
    </lineage>
</organism>
<protein>
    <submittedName>
        <fullName evidence="1">Uncharacterized protein</fullName>
    </submittedName>
</protein>
<dbReference type="EnsemblMetazoa" id="PPA13828.1">
    <property type="protein sequence ID" value="PPA13828.1"/>
    <property type="gene ID" value="WBGene00103382"/>
</dbReference>
<evidence type="ECO:0000313" key="2">
    <source>
        <dbReference type="Proteomes" id="UP000005239"/>
    </source>
</evidence>
<dbReference type="AlphaFoldDB" id="A0A2A6BWL6"/>
<accession>A0A2A6BWL6</accession>
<name>A0A2A6BWL6_PRIPA</name>
<reference evidence="2" key="1">
    <citation type="journal article" date="2008" name="Nat. Genet.">
        <title>The Pristionchus pacificus genome provides a unique perspective on nematode lifestyle and parasitism.</title>
        <authorList>
            <person name="Dieterich C."/>
            <person name="Clifton S.W."/>
            <person name="Schuster L.N."/>
            <person name="Chinwalla A."/>
            <person name="Delehaunty K."/>
            <person name="Dinkelacker I."/>
            <person name="Fulton L."/>
            <person name="Fulton R."/>
            <person name="Godfrey J."/>
            <person name="Minx P."/>
            <person name="Mitreva M."/>
            <person name="Roeseler W."/>
            <person name="Tian H."/>
            <person name="Witte H."/>
            <person name="Yang S.P."/>
            <person name="Wilson R.K."/>
            <person name="Sommer R.J."/>
        </authorList>
    </citation>
    <scope>NUCLEOTIDE SEQUENCE [LARGE SCALE GENOMIC DNA]</scope>
    <source>
        <strain evidence="2">PS312</strain>
    </source>
</reference>
<accession>A0A8R1Y9Y4</accession>
<reference evidence="1" key="2">
    <citation type="submission" date="2022-06" db="UniProtKB">
        <authorList>
            <consortium name="EnsemblMetazoa"/>
        </authorList>
    </citation>
    <scope>IDENTIFICATION</scope>
    <source>
        <strain evidence="1">PS312</strain>
    </source>
</reference>
<proteinExistence type="predicted"/>